<evidence type="ECO:0000313" key="2">
    <source>
        <dbReference type="Proteomes" id="UP000324170"/>
    </source>
</evidence>
<protein>
    <submittedName>
        <fullName evidence="1">Uncharacterized protein</fullName>
    </submittedName>
</protein>
<name>A0ABY3NS22_9GAMM</name>
<evidence type="ECO:0000313" key="1">
    <source>
        <dbReference type="EMBL" id="TYP07803.1"/>
    </source>
</evidence>
<keyword evidence="2" id="KW-1185">Reference proteome</keyword>
<dbReference type="Proteomes" id="UP000324170">
    <property type="component" value="Unassembled WGS sequence"/>
</dbReference>
<gene>
    <name evidence="1" type="ORF">LY16_01599</name>
</gene>
<dbReference type="EMBL" id="VNHN01000021">
    <property type="protein sequence ID" value="TYP07803.1"/>
    <property type="molecule type" value="Genomic_DNA"/>
</dbReference>
<comment type="caution">
    <text evidence="1">The sequence shown here is derived from an EMBL/GenBank/DDBJ whole genome shotgun (WGS) entry which is preliminary data.</text>
</comment>
<reference evidence="1 2" key="1">
    <citation type="submission" date="2019-07" db="EMBL/GenBank/DDBJ databases">
        <title>Genomic Encyclopedia of Type Strains, Phase I: the one thousand microbial genomes (KMG-I) project.</title>
        <authorList>
            <person name="Kyrpides N."/>
        </authorList>
    </citation>
    <scope>NUCLEOTIDE SEQUENCE [LARGE SCALE GENOMIC DNA]</scope>
    <source>
        <strain evidence="1 2">DSM 17909</strain>
    </source>
</reference>
<organism evidence="1 2">
    <name type="scientific">Xenorhabdus doucetiae</name>
    <dbReference type="NCBI Taxonomy" id="351671"/>
    <lineage>
        <taxon>Bacteria</taxon>
        <taxon>Pseudomonadati</taxon>
        <taxon>Pseudomonadota</taxon>
        <taxon>Gammaproteobacteria</taxon>
        <taxon>Enterobacterales</taxon>
        <taxon>Morganellaceae</taxon>
        <taxon>Xenorhabdus</taxon>
    </lineage>
</organism>
<accession>A0ABY3NS22</accession>
<sequence>MQDSQITILDYTDSDALLLIQGRMVRITPISFTLSIVNCMKHGVVKLAWR</sequence>
<proteinExistence type="predicted"/>